<protein>
    <submittedName>
        <fullName evidence="2">Uncharacterized protein</fullName>
    </submittedName>
</protein>
<reference evidence="2" key="1">
    <citation type="submission" date="2020-05" db="EMBL/GenBank/DDBJ databases">
        <title>WGS assembly of Panicum virgatum.</title>
        <authorList>
            <person name="Lovell J.T."/>
            <person name="Jenkins J."/>
            <person name="Shu S."/>
            <person name="Juenger T.E."/>
            <person name="Schmutz J."/>
        </authorList>
    </citation>
    <scope>NUCLEOTIDE SEQUENCE</scope>
    <source>
        <strain evidence="2">AP13</strain>
    </source>
</reference>
<proteinExistence type="predicted"/>
<keyword evidence="1" id="KW-0812">Transmembrane</keyword>
<evidence type="ECO:0000313" key="2">
    <source>
        <dbReference type="EMBL" id="KAG2627851.1"/>
    </source>
</evidence>
<keyword evidence="1" id="KW-0472">Membrane</keyword>
<keyword evidence="1" id="KW-1133">Transmembrane helix</keyword>
<dbReference type="AlphaFoldDB" id="A0A8T0UU85"/>
<keyword evidence="3" id="KW-1185">Reference proteome</keyword>
<accession>A0A8T0UU85</accession>
<evidence type="ECO:0000256" key="1">
    <source>
        <dbReference type="SAM" id="Phobius"/>
    </source>
</evidence>
<dbReference type="EMBL" id="CM029041">
    <property type="protein sequence ID" value="KAG2627851.1"/>
    <property type="molecule type" value="Genomic_DNA"/>
</dbReference>
<organism evidence="2 3">
    <name type="scientific">Panicum virgatum</name>
    <name type="common">Blackwell switchgrass</name>
    <dbReference type="NCBI Taxonomy" id="38727"/>
    <lineage>
        <taxon>Eukaryota</taxon>
        <taxon>Viridiplantae</taxon>
        <taxon>Streptophyta</taxon>
        <taxon>Embryophyta</taxon>
        <taxon>Tracheophyta</taxon>
        <taxon>Spermatophyta</taxon>
        <taxon>Magnoliopsida</taxon>
        <taxon>Liliopsida</taxon>
        <taxon>Poales</taxon>
        <taxon>Poaceae</taxon>
        <taxon>PACMAD clade</taxon>
        <taxon>Panicoideae</taxon>
        <taxon>Panicodae</taxon>
        <taxon>Paniceae</taxon>
        <taxon>Panicinae</taxon>
        <taxon>Panicum</taxon>
        <taxon>Panicum sect. Hiantes</taxon>
    </lineage>
</organism>
<gene>
    <name evidence="2" type="ORF">PVAP13_3KG264371</name>
</gene>
<evidence type="ECO:0000313" key="3">
    <source>
        <dbReference type="Proteomes" id="UP000823388"/>
    </source>
</evidence>
<name>A0A8T0UU85_PANVG</name>
<feature type="transmembrane region" description="Helical" evidence="1">
    <location>
        <begin position="24"/>
        <end position="45"/>
    </location>
</feature>
<comment type="caution">
    <text evidence="2">The sequence shown here is derived from an EMBL/GenBank/DDBJ whole genome shotgun (WGS) entry which is preliminary data.</text>
</comment>
<sequence length="80" mass="8982">MIIQLLTAASPKMSSGIQQFERKIFITIASCTMIWIFLLLTNLFLQKYPPNNYFTNGDNNVAPTPNLTGILTSWTSSLLL</sequence>
<dbReference type="Proteomes" id="UP000823388">
    <property type="component" value="Chromosome 3K"/>
</dbReference>